<dbReference type="Pfam" id="PF11894">
    <property type="entry name" value="Nup192"/>
    <property type="match status" value="1"/>
</dbReference>
<dbReference type="GO" id="GO:0017056">
    <property type="term" value="F:structural constituent of nuclear pore"/>
    <property type="evidence" value="ECO:0007669"/>
    <property type="project" value="TreeGrafter"/>
</dbReference>
<evidence type="ECO:0000256" key="3">
    <source>
        <dbReference type="ARBA" id="ARBA00022448"/>
    </source>
</evidence>
<dbReference type="GO" id="GO:0044611">
    <property type="term" value="C:nuclear pore inner ring"/>
    <property type="evidence" value="ECO:0007669"/>
    <property type="project" value="TreeGrafter"/>
</dbReference>
<feature type="domain" description="NECAP PHear" evidence="6">
    <location>
        <begin position="1811"/>
        <end position="1968"/>
    </location>
</feature>
<dbReference type="InterPro" id="IPR002475">
    <property type="entry name" value="Bcl2-like"/>
</dbReference>
<dbReference type="OrthoDB" id="2019644at2759"/>
<dbReference type="GO" id="GO:0006999">
    <property type="term" value="P:nuclear pore organization"/>
    <property type="evidence" value="ECO:0007669"/>
    <property type="project" value="TreeGrafter"/>
</dbReference>
<reference evidence="7" key="1">
    <citation type="submission" date="2014-09" db="EMBL/GenBank/DDBJ databases">
        <title>Draft genome sequence of an oleaginous Mucoromycotina fungus Mucor ambiguus NBRC6742.</title>
        <authorList>
            <person name="Takeda I."/>
            <person name="Yamane N."/>
            <person name="Morita T."/>
            <person name="Tamano K."/>
            <person name="Machida M."/>
            <person name="Baker S."/>
            <person name="Koike H."/>
        </authorList>
    </citation>
    <scope>NUCLEOTIDE SEQUENCE</scope>
    <source>
        <strain evidence="7">NBRC 6742</strain>
    </source>
</reference>
<evidence type="ECO:0000256" key="5">
    <source>
        <dbReference type="SAM" id="MobiDB-lite"/>
    </source>
</evidence>
<dbReference type="PROSITE" id="PS50062">
    <property type="entry name" value="BCL2_FAMILY"/>
    <property type="match status" value="1"/>
</dbReference>
<dbReference type="Gene3D" id="2.30.29.30">
    <property type="entry name" value="Pleckstrin-homology domain (PH domain)/Phosphotyrosine-binding domain (PTB)"/>
    <property type="match status" value="1"/>
</dbReference>
<dbReference type="PANTHER" id="PTHR31344:SF0">
    <property type="entry name" value="NUCLEAR PORE COMPLEX PROTEIN NUP205"/>
    <property type="match status" value="1"/>
</dbReference>
<dbReference type="GO" id="GO:0006897">
    <property type="term" value="P:endocytosis"/>
    <property type="evidence" value="ECO:0007669"/>
    <property type="project" value="InterPro"/>
</dbReference>
<dbReference type="EMBL" id="DF836595">
    <property type="protein sequence ID" value="GAN09956.1"/>
    <property type="molecule type" value="Genomic_DNA"/>
</dbReference>
<dbReference type="STRING" id="91626.A0A0C9MGT0"/>
<protein>
    <recommendedName>
        <fullName evidence="6">NECAP PHear domain-containing protein</fullName>
    </recommendedName>
</protein>
<comment type="subcellular location">
    <subcellularLocation>
        <location evidence="1">Nucleus</location>
    </subcellularLocation>
</comment>
<keyword evidence="3" id="KW-0813">Transport</keyword>
<name>A0A0C9MGT0_9FUNG</name>
<keyword evidence="4" id="KW-0539">Nucleus</keyword>
<dbReference type="SUPFAM" id="SSF50729">
    <property type="entry name" value="PH domain-like"/>
    <property type="match status" value="1"/>
</dbReference>
<evidence type="ECO:0000259" key="6">
    <source>
        <dbReference type="Pfam" id="PF07933"/>
    </source>
</evidence>
<comment type="similarity">
    <text evidence="2">Belongs to the NUP186/NUP192/NUP205 family.</text>
</comment>
<gene>
    <name evidence="7" type="ORF">MAM1_0306d09489</name>
</gene>
<feature type="compositionally biased region" description="Low complexity" evidence="5">
    <location>
        <begin position="2008"/>
        <end position="2023"/>
    </location>
</feature>
<evidence type="ECO:0000256" key="4">
    <source>
        <dbReference type="ARBA" id="ARBA00023242"/>
    </source>
</evidence>
<evidence type="ECO:0000313" key="8">
    <source>
        <dbReference type="Proteomes" id="UP000053815"/>
    </source>
</evidence>
<organism evidence="7">
    <name type="scientific">Mucor ambiguus</name>
    <dbReference type="NCBI Taxonomy" id="91626"/>
    <lineage>
        <taxon>Eukaryota</taxon>
        <taxon>Fungi</taxon>
        <taxon>Fungi incertae sedis</taxon>
        <taxon>Mucoromycota</taxon>
        <taxon>Mucoromycotina</taxon>
        <taxon>Mucoromycetes</taxon>
        <taxon>Mucorales</taxon>
        <taxon>Mucorineae</taxon>
        <taxon>Mucoraceae</taxon>
        <taxon>Mucor</taxon>
    </lineage>
</organism>
<evidence type="ECO:0000313" key="7">
    <source>
        <dbReference type="EMBL" id="GAN09956.1"/>
    </source>
</evidence>
<dbReference type="CDD" id="cd13228">
    <property type="entry name" value="PHear_NECAP"/>
    <property type="match status" value="1"/>
</dbReference>
<proteinExistence type="inferred from homology"/>
<feature type="region of interest" description="Disordered" evidence="5">
    <location>
        <begin position="1981"/>
        <end position="2023"/>
    </location>
</feature>
<dbReference type="GO" id="GO:0016020">
    <property type="term" value="C:membrane"/>
    <property type="evidence" value="ECO:0007669"/>
    <property type="project" value="InterPro"/>
</dbReference>
<keyword evidence="8" id="KW-1185">Reference proteome</keyword>
<evidence type="ECO:0000256" key="1">
    <source>
        <dbReference type="ARBA" id="ARBA00004123"/>
    </source>
</evidence>
<accession>A0A0C9MGT0</accession>
<evidence type="ECO:0000256" key="2">
    <source>
        <dbReference type="ARBA" id="ARBA00005892"/>
    </source>
</evidence>
<dbReference type="Proteomes" id="UP000053815">
    <property type="component" value="Unassembled WGS sequence"/>
</dbReference>
<sequence>MSYTSSIPTWTEENRSLHDTICQARVNKDSAVALRQILHLHKVKFLMLLDSEPKDAQHRTMLNSNKAYINRVSHSVSKDFVTRVLFLSDQLNINEHVAATLLRRATSEVPRVSANSIDAAVLLYHEERGYLLACLDVVLKSAKDASISDEVRSVCNDFIVDLVREKTNRGDSYLSKILATLDELTKTINSIITTGSAVGQVPEMGSGKLGDEISDLRIERLSDERVYIVQIIYHITSLSSISPKDKLTMLEMLEKAHLSDPATAYMIVAMVSALSYDGESDEMSTSESTSQFINDFHHRIMSHGSEVPVIKAVVVLQWILYLSEPARSAEAITQQGERSEENIKELLDFSIATDVFRFMNDYLLYFQQPNAKIDTDRKLIKGYNAQDTTKTIDTSDYRNFNADIRTDFQPFVIHELEKLGILVISTVFSTLQDLKYKEEDTNIPVQTPLTTDNALLSSGTSLNQCHDLQYFLAFLASVFRNRVNDGAVFWNREQGGLNHFTRWLLDLKVIGTVCAAFDFLASITTGDACATHMLYFFKAGMDTQLASSSLFSWGKPLAALNFYANLLKDVSDESNATIPDQEEQLILKFLSLMKQCVQYSKEARITFWFDQNIGSQSILINILNCPTSTRLRAALFDVLAAFCSAWGGGIDGVGREISYQVWKILEDSDMLLSKRKITQERSQSMYQPPGILQELEAEKRSRVFVETVSIIRLIASAIHSQSKREALIFGFRDAPSSIPLDLGKDSKDPGSTPFISLVMDDIFVSLSKQKYSFADARWELTEACLSVMENSIEAFNIQEFENKQVKATLDKELKAVATNPFIETTLVNYYLHPGFQVMVRILSGGRIVDEIFSIVQECAARETKDVESMPYFKQCLVRSLRIIYKILQMQYTFCDILMPYITGFAKKKVSSGLHLGQLNLSHLPTVVPMDQLVSFDGKILNRISLLIDYEDQEEICFLSTRIVHLLSTCKLGPNVANSLASSKDALAIVFGVSERLSINLPEVTTCDDYEYDINNIPFWLAKDTMENTYNYPSDFQHRLNTSVRLALLNLLIDNAQQGFAPTLAEFLLGYDLKGGPLTKLQDTDTNQASLVCFHAILDMLRQGLENEDANEDTMMDDTAEPSQLMIDTHPILAEKCYELIYRLCAKKGLSTSTLRYLRNREDFFCKQFNSMSSRLEHNIEVQSTSFPGTMVCSDGSTYETDFFKLRSKLRQRAWLLHSIALELHKTVATKQKSETSKLLALLYGRQSVHSPDDMDTAEQPHEVNIFAFNNKYQQPLVKMLELISSLDFTWRDSLAKNLKSLELQYFSDFDPAQFETKTGSGYALYNVPGIYKNLSQVKDHRYAEHSQLVDIETEMGNILSWAMAQNHAREIAQAKLQCMDAWREVVNITLIECFDLIDAASRQSIIYELLGMLLPTVLHFKNSSGHMLKCMNDVILALVNRLGMDDNRALSSTQQLPVEKLGSIFTGIVNCICGKDTDIVVRGDMYSAMTSFLLYTDKYKADQTIKQLQHFIVEKISALDSALLSIMCQDATNGLDVWKTTAYIALDSLNKCALSAGSTALQLYLIQKNFLQFTIEMIKYDDAALSNLLEQLDAPLLPLYVFEAKISILLGFAMNPKGAELLYSHRIFDVLGQCQFMKAQRQDPSTTEMNLEASMELADRYQRLIMPTLELIVAILMTFGAKNDVVLNKTEIWARKQQLALTSMLEYEGRPITLNLLKQLQYVTTIVYFMSCKTGYLTDLTKRGINQLHGTMMKLEVSEALADTIIPLSEHESSLDKTPNPDNLASSLLKAEAIKLIKSIKGLINIMDDEYESVLLIIRECFVYKIPPRTAARGYRAAEWGDLGSSFLWKGRLRIISKGKKCEIRMEDNSTGEVFAVCPYEVHSNSVEAVLDSSRYFVLKIESDGRHAFIGMGFQERTDAFDFNVTLQDFVKQLRAEKEAVERAAHADSTPKKDYSLKEGQTINITIGNVGCDLCEQAKRTRQKPANSSSSGSGGLVPLLPPPPSASQVKQQQQQQKQQQSFF</sequence>
<dbReference type="InterPro" id="IPR011993">
    <property type="entry name" value="PH-like_dom_sf"/>
</dbReference>
<dbReference type="InterPro" id="IPR021827">
    <property type="entry name" value="Nup186/Nup192/Nup205"/>
</dbReference>
<dbReference type="InterPro" id="IPR012466">
    <property type="entry name" value="NECAP_PHear"/>
</dbReference>
<dbReference type="Pfam" id="PF07933">
    <property type="entry name" value="DUF1681"/>
    <property type="match status" value="1"/>
</dbReference>
<dbReference type="PANTHER" id="PTHR31344">
    <property type="entry name" value="NUCLEAR PORE COMPLEX PROTEIN NUP205"/>
    <property type="match status" value="1"/>
</dbReference>